<gene>
    <name evidence="1" type="ORF">LAX5112_04027</name>
</gene>
<accession>A0A0M7AKC2</accession>
<proteinExistence type="predicted"/>
<name>A0A0M7AKC2_9HYPH</name>
<reference evidence="2" key="1">
    <citation type="submission" date="2015-07" db="EMBL/GenBank/DDBJ databases">
        <authorList>
            <person name="Rodrigo-Torres Lidia"/>
            <person name="Arahal R.David."/>
        </authorList>
    </citation>
    <scope>NUCLEOTIDE SEQUENCE [LARGE SCALE GENOMIC DNA]</scope>
    <source>
        <strain evidence="2">CECT 5112</strain>
    </source>
</reference>
<organism evidence="1 2">
    <name type="scientific">Roseibium alexandrii</name>
    <dbReference type="NCBI Taxonomy" id="388408"/>
    <lineage>
        <taxon>Bacteria</taxon>
        <taxon>Pseudomonadati</taxon>
        <taxon>Pseudomonadota</taxon>
        <taxon>Alphaproteobacteria</taxon>
        <taxon>Hyphomicrobiales</taxon>
        <taxon>Stappiaceae</taxon>
        <taxon>Roseibium</taxon>
    </lineage>
</organism>
<sequence length="159" mass="17947">MFLAFVDQGLQHVALRREPEAVVNQLGVARHQLVFEVACAAIERNRFHGPVRLQQDRTARGLIDAAALHADKPVFDHVQAANAVVAAIVVELCEQCGRGHFFAVQRNRVTFFEADLDFCDNVRGFSRVNGALEYIVRRFLVRVFQNLSFGRRVQHVGVH</sequence>
<dbReference type="Proteomes" id="UP000053235">
    <property type="component" value="Unassembled WGS sequence"/>
</dbReference>
<keyword evidence="2" id="KW-1185">Reference proteome</keyword>
<evidence type="ECO:0000313" key="2">
    <source>
        <dbReference type="Proteomes" id="UP000053235"/>
    </source>
</evidence>
<protein>
    <submittedName>
        <fullName evidence="1">Uncharacterized protein</fullName>
    </submittedName>
</protein>
<dbReference type="AlphaFoldDB" id="A0A0M7AKC2"/>
<dbReference type="EMBL" id="CXWD01000018">
    <property type="protein sequence ID" value="CTQ74892.1"/>
    <property type="molecule type" value="Genomic_DNA"/>
</dbReference>
<evidence type="ECO:0000313" key="1">
    <source>
        <dbReference type="EMBL" id="CTQ74892.1"/>
    </source>
</evidence>